<dbReference type="InterPro" id="IPR003593">
    <property type="entry name" value="AAA+_ATPase"/>
</dbReference>
<reference evidence="6 7" key="1">
    <citation type="submission" date="2010-01" db="EMBL/GenBank/DDBJ databases">
        <title>The complete genome of Thermobispora bispora DSM 43833.</title>
        <authorList>
            <consortium name="US DOE Joint Genome Institute (JGI-PGF)"/>
            <person name="Lucas S."/>
            <person name="Copeland A."/>
            <person name="Lapidus A."/>
            <person name="Glavina del Rio T."/>
            <person name="Dalin E."/>
            <person name="Tice H."/>
            <person name="Bruce D."/>
            <person name="Goodwin L."/>
            <person name="Pitluck S."/>
            <person name="Kyrpides N."/>
            <person name="Mavromatis K."/>
            <person name="Ivanova N."/>
            <person name="Mikhailova N."/>
            <person name="Chertkov O."/>
            <person name="Brettin T."/>
            <person name="Detter J.C."/>
            <person name="Han C."/>
            <person name="Larimer F."/>
            <person name="Land M."/>
            <person name="Hauser L."/>
            <person name="Markowitz V."/>
            <person name="Cheng J.-F."/>
            <person name="Hugenholtz P."/>
            <person name="Woyke T."/>
            <person name="Wu D."/>
            <person name="Jando M."/>
            <person name="Schneider S."/>
            <person name="Klenk H.-P."/>
            <person name="Eisen J.A."/>
        </authorList>
    </citation>
    <scope>NUCLEOTIDE SEQUENCE [LARGE SCALE GENOMIC DNA]</scope>
    <source>
        <strain evidence="7">ATCC 19993 / DSM 43833 / CBS 139.67 / JCM 10125 / KCTC 9307 / NBRC 14880 / R51</strain>
    </source>
</reference>
<evidence type="ECO:0000256" key="4">
    <source>
        <dbReference type="ARBA" id="ARBA00022840"/>
    </source>
</evidence>
<dbReference type="PANTHER" id="PTHR43335:SF2">
    <property type="entry name" value="ABC TRANSPORTER, ATP-BINDING PROTEIN"/>
    <property type="match status" value="1"/>
</dbReference>
<keyword evidence="7" id="KW-1185">Reference proteome</keyword>
<evidence type="ECO:0000256" key="1">
    <source>
        <dbReference type="ARBA" id="ARBA00005417"/>
    </source>
</evidence>
<keyword evidence="4" id="KW-0067">ATP-binding</keyword>
<dbReference type="GO" id="GO:0005524">
    <property type="term" value="F:ATP binding"/>
    <property type="evidence" value="ECO:0007669"/>
    <property type="project" value="UniProtKB-KW"/>
</dbReference>
<dbReference type="eggNOG" id="COG1131">
    <property type="taxonomic scope" value="Bacteria"/>
</dbReference>
<dbReference type="PANTHER" id="PTHR43335">
    <property type="entry name" value="ABC TRANSPORTER, ATP-BINDING PROTEIN"/>
    <property type="match status" value="1"/>
</dbReference>
<evidence type="ECO:0000313" key="6">
    <source>
        <dbReference type="EMBL" id="ADG90124.1"/>
    </source>
</evidence>
<dbReference type="HOGENOM" id="CLU_000604_1_2_11"/>
<evidence type="ECO:0000256" key="2">
    <source>
        <dbReference type="ARBA" id="ARBA00022448"/>
    </source>
</evidence>
<proteinExistence type="inferred from homology"/>
<dbReference type="SMART" id="SM00382">
    <property type="entry name" value="AAA"/>
    <property type="match status" value="1"/>
</dbReference>
<dbReference type="Pfam" id="PF00005">
    <property type="entry name" value="ABC_tran"/>
    <property type="match status" value="1"/>
</dbReference>
<organism evidence="6 7">
    <name type="scientific">Thermobispora bispora (strain ATCC 19993 / DSM 43833 / CBS 139.67 / JCM 10125 / KCTC 9307 / NBRC 14880 / R51)</name>
    <dbReference type="NCBI Taxonomy" id="469371"/>
    <lineage>
        <taxon>Bacteria</taxon>
        <taxon>Bacillati</taxon>
        <taxon>Actinomycetota</taxon>
        <taxon>Actinomycetes</taxon>
        <taxon>Streptosporangiales</taxon>
        <taxon>Streptosporangiaceae</taxon>
        <taxon>Thermobispora</taxon>
    </lineage>
</organism>
<dbReference type="SUPFAM" id="SSF52540">
    <property type="entry name" value="P-loop containing nucleoside triphosphate hydrolases"/>
    <property type="match status" value="1"/>
</dbReference>
<dbReference type="RefSeq" id="WP_013133657.1">
    <property type="nucleotide sequence ID" value="NC_014165.1"/>
</dbReference>
<feature type="domain" description="ABC transporter" evidence="5">
    <location>
        <begin position="5"/>
        <end position="240"/>
    </location>
</feature>
<protein>
    <submittedName>
        <fullName evidence="6">ABC transporter related protein</fullName>
    </submittedName>
</protein>
<accession>D6Y9U3</accession>
<keyword evidence="2" id="KW-0813">Transport</keyword>
<dbReference type="InterPro" id="IPR003439">
    <property type="entry name" value="ABC_transporter-like_ATP-bd"/>
</dbReference>
<dbReference type="PROSITE" id="PS50893">
    <property type="entry name" value="ABC_TRANSPORTER_2"/>
    <property type="match status" value="1"/>
</dbReference>
<dbReference type="PROSITE" id="PS00211">
    <property type="entry name" value="ABC_TRANSPORTER_1"/>
    <property type="match status" value="1"/>
</dbReference>
<name>D6Y9U3_THEBD</name>
<gene>
    <name evidence="6" type="ordered locus">Tbis_3435</name>
</gene>
<dbReference type="Proteomes" id="UP000006640">
    <property type="component" value="Chromosome"/>
</dbReference>
<comment type="similarity">
    <text evidence="1">Belongs to the ABC transporter superfamily.</text>
</comment>
<keyword evidence="3" id="KW-0547">Nucleotide-binding</keyword>
<dbReference type="InterPro" id="IPR027417">
    <property type="entry name" value="P-loop_NTPase"/>
</dbReference>
<dbReference type="GO" id="GO:0016887">
    <property type="term" value="F:ATP hydrolysis activity"/>
    <property type="evidence" value="ECO:0007669"/>
    <property type="project" value="InterPro"/>
</dbReference>
<sequence>MTLTISITDLTKRYRRGDARPALDRVTLTVDGGMTALLGANGAGKTTLMRICVGVLRPDEGRVVVGGHDLATAAGRRAVKRILGYLPQELAMYDDLTGREFLDYIALLKGVDDRRTRRDQIERMLDLTGLSEHANRRIGTYSGGMKRRLGIAQALLADPELIIVDEPTAGLDPAERMRFRSLLASLGGARRTVVLSTHILDDAAQTCPDAIVLHRGRVAYQGSTAGLAAIAEGRTYLLPPGAPAPPDAVVVNASADAAGTRYRVVSARPPAEGTLVPPTLEDGYAALLQLDGSAA</sequence>
<evidence type="ECO:0000256" key="3">
    <source>
        <dbReference type="ARBA" id="ARBA00022741"/>
    </source>
</evidence>
<dbReference type="EMBL" id="CP001874">
    <property type="protein sequence ID" value="ADG90124.1"/>
    <property type="molecule type" value="Genomic_DNA"/>
</dbReference>
<evidence type="ECO:0000313" key="7">
    <source>
        <dbReference type="Proteomes" id="UP000006640"/>
    </source>
</evidence>
<dbReference type="KEGG" id="tbi:Tbis_3435"/>
<dbReference type="STRING" id="469371.Tbis_3435"/>
<evidence type="ECO:0000259" key="5">
    <source>
        <dbReference type="PROSITE" id="PS50893"/>
    </source>
</evidence>
<dbReference type="AlphaFoldDB" id="D6Y9U3"/>
<dbReference type="InterPro" id="IPR017871">
    <property type="entry name" value="ABC_transporter-like_CS"/>
</dbReference>
<dbReference type="Gene3D" id="3.40.50.300">
    <property type="entry name" value="P-loop containing nucleotide triphosphate hydrolases"/>
    <property type="match status" value="1"/>
</dbReference>